<accession>A0A9D6L5R3</accession>
<dbReference type="Pfam" id="PF00929">
    <property type="entry name" value="RNase_T"/>
    <property type="match status" value="1"/>
</dbReference>
<dbReference type="SMART" id="SM00479">
    <property type="entry name" value="EXOIII"/>
    <property type="match status" value="1"/>
</dbReference>
<dbReference type="EMBL" id="JACQAY010000118">
    <property type="protein sequence ID" value="MBI3539398.1"/>
    <property type="molecule type" value="Genomic_DNA"/>
</dbReference>
<feature type="domain" description="Exonuclease" evidence="1">
    <location>
        <begin position="8"/>
        <end position="174"/>
    </location>
</feature>
<dbReference type="FunFam" id="3.30.420.10:FF:000045">
    <property type="entry name" value="3'-5' exonuclease DinG"/>
    <property type="match status" value="1"/>
</dbReference>
<dbReference type="InterPro" id="IPR012337">
    <property type="entry name" value="RNaseH-like_sf"/>
</dbReference>
<keyword evidence="2" id="KW-0540">Nuclease</keyword>
<comment type="caution">
    <text evidence="2">The sequence shown here is derived from an EMBL/GenBank/DDBJ whole genome shotgun (WGS) entry which is preliminary data.</text>
</comment>
<dbReference type="GO" id="GO:0008408">
    <property type="term" value="F:3'-5' exonuclease activity"/>
    <property type="evidence" value="ECO:0007669"/>
    <property type="project" value="TreeGrafter"/>
</dbReference>
<dbReference type="NCBIfam" id="TIGR00573">
    <property type="entry name" value="dnaq"/>
    <property type="match status" value="1"/>
</dbReference>
<dbReference type="Gene3D" id="3.30.420.10">
    <property type="entry name" value="Ribonuclease H-like superfamily/Ribonuclease H"/>
    <property type="match status" value="1"/>
</dbReference>
<dbReference type="GO" id="GO:0045004">
    <property type="term" value="P:DNA replication proofreading"/>
    <property type="evidence" value="ECO:0007669"/>
    <property type="project" value="TreeGrafter"/>
</dbReference>
<evidence type="ECO:0000259" key="1">
    <source>
        <dbReference type="SMART" id="SM00479"/>
    </source>
</evidence>
<gene>
    <name evidence="2" type="ORF">HY076_03895</name>
</gene>
<dbReference type="GO" id="GO:0003887">
    <property type="term" value="F:DNA-directed DNA polymerase activity"/>
    <property type="evidence" value="ECO:0007669"/>
    <property type="project" value="InterPro"/>
</dbReference>
<protein>
    <submittedName>
        <fullName evidence="2">3'-5' exonuclease</fullName>
    </submittedName>
</protein>
<reference evidence="2" key="1">
    <citation type="submission" date="2020-07" db="EMBL/GenBank/DDBJ databases">
        <title>Huge and variable diversity of episymbiotic CPR bacteria and DPANN archaea in groundwater ecosystems.</title>
        <authorList>
            <person name="He C.Y."/>
            <person name="Keren R."/>
            <person name="Whittaker M."/>
            <person name="Farag I.F."/>
            <person name="Doudna J."/>
            <person name="Cate J.H.D."/>
            <person name="Banfield J.F."/>
        </authorList>
    </citation>
    <scope>NUCLEOTIDE SEQUENCE</scope>
    <source>
        <strain evidence="2">NC_groundwater_928_Pr1_S-0.2um_72_17</strain>
    </source>
</reference>
<sequence length="211" mass="22142">MPLPSRQALVVVDTETTGFDAAGGHRIVEVATVAIDDGAIGETWSSLVSPDRPIPAEATAVHGIDDAMVAAAPPAAQVAAELRLRCGDRMLVFHHAAFDLAFLRPMLRRGGALPLHNPVIDTLGLARGLPGAGGHALEALTARFDLPHQPKHRALGDALTTAQLLLRLASRWASERGIGSWNELAAVSQDVLRRPGRATPAPAREPAVADA</sequence>
<evidence type="ECO:0000313" key="2">
    <source>
        <dbReference type="EMBL" id="MBI3539398.1"/>
    </source>
</evidence>
<organism evidence="2 3">
    <name type="scientific">Eiseniibacteriota bacterium</name>
    <dbReference type="NCBI Taxonomy" id="2212470"/>
    <lineage>
        <taxon>Bacteria</taxon>
        <taxon>Candidatus Eiseniibacteriota</taxon>
    </lineage>
</organism>
<dbReference type="InterPro" id="IPR036397">
    <property type="entry name" value="RNaseH_sf"/>
</dbReference>
<dbReference type="GO" id="GO:0003677">
    <property type="term" value="F:DNA binding"/>
    <property type="evidence" value="ECO:0007669"/>
    <property type="project" value="InterPro"/>
</dbReference>
<dbReference type="SUPFAM" id="SSF53098">
    <property type="entry name" value="Ribonuclease H-like"/>
    <property type="match status" value="1"/>
</dbReference>
<dbReference type="InterPro" id="IPR013520">
    <property type="entry name" value="Ribonucl_H"/>
</dbReference>
<dbReference type="PANTHER" id="PTHR30231">
    <property type="entry name" value="DNA POLYMERASE III SUBUNIT EPSILON"/>
    <property type="match status" value="1"/>
</dbReference>
<proteinExistence type="predicted"/>
<dbReference type="PANTHER" id="PTHR30231:SF41">
    <property type="entry name" value="DNA POLYMERASE III SUBUNIT EPSILON"/>
    <property type="match status" value="1"/>
</dbReference>
<name>A0A9D6L5R3_UNCEI</name>
<dbReference type="GO" id="GO:0005829">
    <property type="term" value="C:cytosol"/>
    <property type="evidence" value="ECO:0007669"/>
    <property type="project" value="TreeGrafter"/>
</dbReference>
<keyword evidence="2" id="KW-0378">Hydrolase</keyword>
<evidence type="ECO:0000313" key="3">
    <source>
        <dbReference type="Proteomes" id="UP000807850"/>
    </source>
</evidence>
<dbReference type="AlphaFoldDB" id="A0A9D6L5R3"/>
<dbReference type="InterPro" id="IPR006054">
    <property type="entry name" value="DnaQ"/>
</dbReference>
<dbReference type="CDD" id="cd06127">
    <property type="entry name" value="DEDDh"/>
    <property type="match status" value="1"/>
</dbReference>
<keyword evidence="2" id="KW-0269">Exonuclease</keyword>
<dbReference type="Proteomes" id="UP000807850">
    <property type="component" value="Unassembled WGS sequence"/>
</dbReference>